<dbReference type="PANTHER" id="PTHR45521">
    <property type="entry name" value="TSET COMPLEX MEMBER TSTF"/>
    <property type="match status" value="1"/>
</dbReference>
<dbReference type="InterPro" id="IPR053290">
    <property type="entry name" value="TSET_complex_member"/>
</dbReference>
<dbReference type="Proteomes" id="UP001162131">
    <property type="component" value="Unassembled WGS sequence"/>
</dbReference>
<dbReference type="PANTHER" id="PTHR45521:SF2">
    <property type="entry name" value="TRANSDUCIN_WD40 REPEAT-LIKE SUPERFAMILY PROTEIN"/>
    <property type="match status" value="1"/>
</dbReference>
<name>A0AAU9KAX9_9CILI</name>
<feature type="repeat" description="WD" evidence="1">
    <location>
        <begin position="144"/>
        <end position="170"/>
    </location>
</feature>
<dbReference type="SMART" id="SM00320">
    <property type="entry name" value="WD40"/>
    <property type="match status" value="3"/>
</dbReference>
<reference evidence="2" key="1">
    <citation type="submission" date="2021-09" db="EMBL/GenBank/DDBJ databases">
        <authorList>
            <consortium name="AG Swart"/>
            <person name="Singh M."/>
            <person name="Singh A."/>
            <person name="Seah K."/>
            <person name="Emmerich C."/>
        </authorList>
    </citation>
    <scope>NUCLEOTIDE SEQUENCE</scope>
    <source>
        <strain evidence="2">ATCC30299</strain>
    </source>
</reference>
<keyword evidence="3" id="KW-1185">Reference proteome</keyword>
<accession>A0AAU9KAX9</accession>
<dbReference type="AlphaFoldDB" id="A0AAU9KAX9"/>
<evidence type="ECO:0000256" key="1">
    <source>
        <dbReference type="PROSITE-ProRule" id="PRU00221"/>
    </source>
</evidence>
<gene>
    <name evidence="2" type="ORF">BSTOLATCC_MIC64098</name>
</gene>
<proteinExistence type="predicted"/>
<keyword evidence="1" id="KW-0853">WD repeat</keyword>
<dbReference type="SUPFAM" id="SSF50978">
    <property type="entry name" value="WD40 repeat-like"/>
    <property type="match status" value="1"/>
</dbReference>
<dbReference type="InterPro" id="IPR036322">
    <property type="entry name" value="WD40_repeat_dom_sf"/>
</dbReference>
<dbReference type="InterPro" id="IPR001680">
    <property type="entry name" value="WD40_rpt"/>
</dbReference>
<feature type="repeat" description="WD" evidence="1">
    <location>
        <begin position="226"/>
        <end position="267"/>
    </location>
</feature>
<dbReference type="InterPro" id="IPR015943">
    <property type="entry name" value="WD40/YVTN_repeat-like_dom_sf"/>
</dbReference>
<dbReference type="EMBL" id="CAJZBQ010000062">
    <property type="protein sequence ID" value="CAG9335633.1"/>
    <property type="molecule type" value="Genomic_DNA"/>
</dbReference>
<comment type="caution">
    <text evidence="2">The sequence shown here is derived from an EMBL/GenBank/DDBJ whole genome shotgun (WGS) entry which is preliminary data.</text>
</comment>
<dbReference type="Pfam" id="PF00400">
    <property type="entry name" value="WD40"/>
    <property type="match status" value="1"/>
</dbReference>
<evidence type="ECO:0000313" key="2">
    <source>
        <dbReference type="EMBL" id="CAG9335633.1"/>
    </source>
</evidence>
<sequence>MRISKKDISFGFFIPSASKPVSVAAHPVHPWLLLAEENRVIYLWDYLQKSVLKVYSSIELDEEVFGGPLRDVKFFDKHVLRWKWLNKNTNITIEAFQGKGGRCNWIVVVMENKIGFFDYISGATSTILQSQLDFRALNCVEIIDSSYLAIGCGDGSIKIWDCQEWELVKTFPKGTHTRGITKLLSFSKNLRERPILLSGSSDGILAVWNVDTCTDAPAFRIPSGLSAAHSGSIASLSLNPGLMQLVSVGSEKTLAIWNVATSTEIARYKNMKDGNKKKVLGSVFSQHPLFPQSMTFCHSGGSQILAIDTTMHNLPKDQREFNILIDLAVIIPGTHKILEIKIHELQPYLLFVVTQSGVYTLYYERFTVPTFGWSPLFNTNIIPESMTSSVPSHFFYCFKDDCLQSAVFAMNEDNTMSTQFHRLETSSRIIGSSIELTVSPSGNFLAALSKQTGLYDIFFIGSEGINPMGIPERVKSGYTTQLVWHSKYDRFAVICPINEDDTIGSFSSIVSKILLLVYEVSKGRVSLIYRGDEMPNPSGIFGGSLLGITYTIENSPSTCFYSWESLKQIGEPFPEPHYIFWSDNYCIIAYKTEFYFYKNYPEFTFLWRINHIIRTGFWCYSVFFYSTDTDVYWILPCLKTPFLLASHGLDINQELSFQSEVVNLKEDKEISELYRKPHECCSILAVFQGSLLMVNSSYQLFIIPLTSIFLRFCMLVGSGLAAEAFPLTFKMHEMLQPKIALCLESLGLPEAALDLPSLSYKQKIEISMKNNIPIVLDKKIIENKQIVKEMLQKSKDPEFLMKLYSFLIDKECYEEALLVASALKQPDLILSTFIKAKMLGRGVILAKRLEKRELAQRLEQELLSEFPAK</sequence>
<dbReference type="Gene3D" id="2.130.10.10">
    <property type="entry name" value="YVTN repeat-like/Quinoprotein amine dehydrogenase"/>
    <property type="match status" value="1"/>
</dbReference>
<evidence type="ECO:0000313" key="3">
    <source>
        <dbReference type="Proteomes" id="UP001162131"/>
    </source>
</evidence>
<dbReference type="PROSITE" id="PS50294">
    <property type="entry name" value="WD_REPEATS_REGION"/>
    <property type="match status" value="1"/>
</dbReference>
<organism evidence="2 3">
    <name type="scientific">Blepharisma stoltei</name>
    <dbReference type="NCBI Taxonomy" id="1481888"/>
    <lineage>
        <taxon>Eukaryota</taxon>
        <taxon>Sar</taxon>
        <taxon>Alveolata</taxon>
        <taxon>Ciliophora</taxon>
        <taxon>Postciliodesmatophora</taxon>
        <taxon>Heterotrichea</taxon>
        <taxon>Heterotrichida</taxon>
        <taxon>Blepharismidae</taxon>
        <taxon>Blepharisma</taxon>
    </lineage>
</organism>
<dbReference type="PROSITE" id="PS50082">
    <property type="entry name" value="WD_REPEATS_2"/>
    <property type="match status" value="2"/>
</dbReference>
<protein>
    <submittedName>
        <fullName evidence="2">Uncharacterized protein</fullName>
    </submittedName>
</protein>